<organism evidence="2 3">
    <name type="scientific">Phyllosticta citriasiana</name>
    <dbReference type="NCBI Taxonomy" id="595635"/>
    <lineage>
        <taxon>Eukaryota</taxon>
        <taxon>Fungi</taxon>
        <taxon>Dikarya</taxon>
        <taxon>Ascomycota</taxon>
        <taxon>Pezizomycotina</taxon>
        <taxon>Dothideomycetes</taxon>
        <taxon>Dothideomycetes incertae sedis</taxon>
        <taxon>Botryosphaeriales</taxon>
        <taxon>Phyllostictaceae</taxon>
        <taxon>Phyllosticta</taxon>
    </lineage>
</organism>
<feature type="compositionally biased region" description="Acidic residues" evidence="1">
    <location>
        <begin position="153"/>
        <end position="185"/>
    </location>
</feature>
<dbReference type="Proteomes" id="UP001363622">
    <property type="component" value="Unassembled WGS sequence"/>
</dbReference>
<dbReference type="EMBL" id="JBBPHU010000001">
    <property type="protein sequence ID" value="KAK7523288.1"/>
    <property type="molecule type" value="Genomic_DNA"/>
</dbReference>
<feature type="compositionally biased region" description="Basic and acidic residues" evidence="1">
    <location>
        <begin position="7"/>
        <end position="16"/>
    </location>
</feature>
<keyword evidence="3" id="KW-1185">Reference proteome</keyword>
<accession>A0ABR1L170</accession>
<evidence type="ECO:0000256" key="1">
    <source>
        <dbReference type="SAM" id="MobiDB-lite"/>
    </source>
</evidence>
<gene>
    <name evidence="2" type="ORF">IWZ03DRAFT_410167</name>
</gene>
<sequence>MRARVQSRHDTPKKASDAAPVDSTSTTTEKRTQNKYKLIQKHWGADAAAYYESLGLQQNTLTHIASIAIRIADQTTAQTYLNEQVLLRMQKIKEGKPLIEDFKLRVSRFGVLKAEDDRGSGSEDSDEAEVCDDAEESDENGEAVTFGAHTDVQNEDSMEVDEDEEEDEEGEDWFSEHDESEEEEWCSNPERGDDNSEGSCAQLTAKLTVISENHPSGLAAFCESPTITESNQKWGKIRAVDISGGLGDIWLELQGLGEI</sequence>
<feature type="region of interest" description="Disordered" evidence="1">
    <location>
        <begin position="115"/>
        <end position="198"/>
    </location>
</feature>
<name>A0ABR1L170_9PEZI</name>
<feature type="region of interest" description="Disordered" evidence="1">
    <location>
        <begin position="1"/>
        <end position="33"/>
    </location>
</feature>
<feature type="compositionally biased region" description="Acidic residues" evidence="1">
    <location>
        <begin position="123"/>
        <end position="141"/>
    </location>
</feature>
<protein>
    <submittedName>
        <fullName evidence="2">Uncharacterized protein</fullName>
    </submittedName>
</protein>
<reference evidence="2 3" key="1">
    <citation type="submission" date="2024-04" db="EMBL/GenBank/DDBJ databases">
        <title>Phyllosticta paracitricarpa is synonymous to the EU quarantine fungus P. citricarpa based on phylogenomic analyses.</title>
        <authorList>
            <consortium name="Lawrence Berkeley National Laboratory"/>
            <person name="Van Ingen-Buijs V.A."/>
            <person name="Van Westerhoven A.C."/>
            <person name="Haridas S."/>
            <person name="Skiadas P."/>
            <person name="Martin F."/>
            <person name="Groenewald J.Z."/>
            <person name="Crous P.W."/>
            <person name="Seidl M.F."/>
        </authorList>
    </citation>
    <scope>NUCLEOTIDE SEQUENCE [LARGE SCALE GENOMIC DNA]</scope>
    <source>
        <strain evidence="2 3">CBS 123371</strain>
    </source>
</reference>
<evidence type="ECO:0000313" key="3">
    <source>
        <dbReference type="Proteomes" id="UP001363622"/>
    </source>
</evidence>
<proteinExistence type="predicted"/>
<evidence type="ECO:0000313" key="2">
    <source>
        <dbReference type="EMBL" id="KAK7523288.1"/>
    </source>
</evidence>
<comment type="caution">
    <text evidence="2">The sequence shown here is derived from an EMBL/GenBank/DDBJ whole genome shotgun (WGS) entry which is preliminary data.</text>
</comment>